<evidence type="ECO:0000313" key="1">
    <source>
        <dbReference type="EMBL" id="MBK8522645.1"/>
    </source>
</evidence>
<comment type="caution">
    <text evidence="1">The sequence shown here is derived from an EMBL/GenBank/DDBJ whole genome shotgun (WGS) entry which is preliminary data.</text>
</comment>
<dbReference type="EMBL" id="JADJUC010000001">
    <property type="protein sequence ID" value="MBK8522645.1"/>
    <property type="molecule type" value="Genomic_DNA"/>
</dbReference>
<accession>A0A9D7PP58</accession>
<dbReference type="Proteomes" id="UP000886689">
    <property type="component" value="Unassembled WGS sequence"/>
</dbReference>
<organism evidence="1 2">
    <name type="scientific">Candidatus Proximibacter danicus</name>
    <dbReference type="NCBI Taxonomy" id="2954365"/>
    <lineage>
        <taxon>Bacteria</taxon>
        <taxon>Pseudomonadati</taxon>
        <taxon>Pseudomonadota</taxon>
        <taxon>Betaproteobacteria</taxon>
        <taxon>Candidatus Proximibacter</taxon>
    </lineage>
</organism>
<proteinExistence type="predicted"/>
<name>A0A9D7PP58_9PROT</name>
<gene>
    <name evidence="1" type="ORF">IPL58_00020</name>
</gene>
<dbReference type="AlphaFoldDB" id="A0A9D7PP58"/>
<protein>
    <submittedName>
        <fullName evidence="1">Uncharacterized protein</fullName>
    </submittedName>
</protein>
<reference evidence="1" key="1">
    <citation type="submission" date="2020-10" db="EMBL/GenBank/DDBJ databases">
        <title>Connecting structure to function with the recovery of over 1000 high-quality activated sludge metagenome-assembled genomes encoding full-length rRNA genes using long-read sequencing.</title>
        <authorList>
            <person name="Singleton C.M."/>
            <person name="Petriglieri F."/>
            <person name="Kristensen J.M."/>
            <person name="Kirkegaard R.H."/>
            <person name="Michaelsen T.Y."/>
            <person name="Andersen M.H."/>
            <person name="Karst S.M."/>
            <person name="Dueholm M.S."/>
            <person name="Nielsen P.H."/>
            <person name="Albertsen M."/>
        </authorList>
    </citation>
    <scope>NUCLEOTIDE SEQUENCE</scope>
    <source>
        <strain evidence="1">Hirt_18-Q3-R61-65_BATAC.395</strain>
    </source>
</reference>
<sequence length="206" mass="22729">MSIIDLLKKNQPTVEQSRETVRRLQEEQTFAAAELAEAEAELSSALLAKAEGILDGAGIAKARKAVAEARQTLEETGIALVGAERRLDAAEGDDAVRQREQRRKQVKELCDHRHKLALRFQKLAVELAVVVDQTEETTSEIYSLLPGKVDLVAAMLHQPDLYAAMKEQLQRAQATPWSSSALGQWEIERRPDLVARVEAANVVLGV</sequence>
<evidence type="ECO:0000313" key="2">
    <source>
        <dbReference type="Proteomes" id="UP000886689"/>
    </source>
</evidence>